<sequence>MANPMGATMSTVATLSTKALMTPANRAKAVTASWMLGTLVMRISAKRKGILLSMNKVTMPIVPPIINNTL</sequence>
<accession>A0A644ZX11</accession>
<reference evidence="1" key="1">
    <citation type="submission" date="2019-08" db="EMBL/GenBank/DDBJ databases">
        <authorList>
            <person name="Kucharzyk K."/>
            <person name="Murdoch R.W."/>
            <person name="Higgins S."/>
            <person name="Loffler F."/>
        </authorList>
    </citation>
    <scope>NUCLEOTIDE SEQUENCE</scope>
</reference>
<dbReference type="AlphaFoldDB" id="A0A644ZX11"/>
<name>A0A644ZX11_9ZZZZ</name>
<gene>
    <name evidence="1" type="ORF">SDC9_92207</name>
</gene>
<dbReference type="EMBL" id="VSSQ01010906">
    <property type="protein sequence ID" value="MPM45520.1"/>
    <property type="molecule type" value="Genomic_DNA"/>
</dbReference>
<proteinExistence type="predicted"/>
<protein>
    <submittedName>
        <fullName evidence="1">Uncharacterized protein</fullName>
    </submittedName>
</protein>
<organism evidence="1">
    <name type="scientific">bioreactor metagenome</name>
    <dbReference type="NCBI Taxonomy" id="1076179"/>
    <lineage>
        <taxon>unclassified sequences</taxon>
        <taxon>metagenomes</taxon>
        <taxon>ecological metagenomes</taxon>
    </lineage>
</organism>
<comment type="caution">
    <text evidence="1">The sequence shown here is derived from an EMBL/GenBank/DDBJ whole genome shotgun (WGS) entry which is preliminary data.</text>
</comment>
<evidence type="ECO:0000313" key="1">
    <source>
        <dbReference type="EMBL" id="MPM45520.1"/>
    </source>
</evidence>